<dbReference type="SUPFAM" id="SSF51735">
    <property type="entry name" value="NAD(P)-binding Rossmann-fold domains"/>
    <property type="match status" value="1"/>
</dbReference>
<reference evidence="3" key="1">
    <citation type="journal article" date="2019" name="Int. J. Syst. Evol. Microbiol.">
        <title>The Global Catalogue of Microorganisms (GCM) 10K type strain sequencing project: providing services to taxonomists for standard genome sequencing and annotation.</title>
        <authorList>
            <consortium name="The Broad Institute Genomics Platform"/>
            <consortium name="The Broad Institute Genome Sequencing Center for Infectious Disease"/>
            <person name="Wu L."/>
            <person name="Ma J."/>
        </authorList>
    </citation>
    <scope>NUCLEOTIDE SEQUENCE [LARGE SCALE GENOMIC DNA]</scope>
    <source>
        <strain evidence="3">CCUG 49571</strain>
    </source>
</reference>
<gene>
    <name evidence="2" type="ORF">ACFO3S_15440</name>
</gene>
<name>A0ABV9FFW6_9BACL</name>
<dbReference type="PANTHER" id="PTHR42760">
    <property type="entry name" value="SHORT-CHAIN DEHYDROGENASES/REDUCTASES FAMILY MEMBER"/>
    <property type="match status" value="1"/>
</dbReference>
<dbReference type="RefSeq" id="WP_378097837.1">
    <property type="nucleotide sequence ID" value="NZ_JBHSEP010000011.1"/>
</dbReference>
<sequence length="261" mass="28343">MRQVLDLFSLRGKVAVVSGGYDKFSRQIGLALAQAGATTYVTSRDRSRLGEMERMYAELGCTVVADYLDVGDADSIEKLKERVLRENGGQVDILVNNAGGRLMNAWEDGAQFAESMRVYAHGLYAMTRAFGDAMAARKAGSIINIGSIHGMVGPTESLYEGLDLPLPVPDYFFVKGGMINFTRFAAARYGKHNVRCNCVSPGGLRSERNSEAFAERYGKLTYLGRMANDTDLMGVIVFLASDASLYLTGVNIPVDGGYTAQ</sequence>
<protein>
    <submittedName>
        <fullName evidence="2">SDR family NAD(P)-dependent oxidoreductase</fullName>
        <ecNumber evidence="2">1.1.1.-</ecNumber>
    </submittedName>
</protein>
<proteinExistence type="inferred from homology"/>
<dbReference type="InterPro" id="IPR002347">
    <property type="entry name" value="SDR_fam"/>
</dbReference>
<dbReference type="EC" id="1.1.1.-" evidence="2"/>
<dbReference type="GO" id="GO:0016491">
    <property type="term" value="F:oxidoreductase activity"/>
    <property type="evidence" value="ECO:0007669"/>
    <property type="project" value="UniProtKB-KW"/>
</dbReference>
<keyword evidence="3" id="KW-1185">Reference proteome</keyword>
<accession>A0ABV9FFW6</accession>
<dbReference type="PRINTS" id="PR00080">
    <property type="entry name" value="SDRFAMILY"/>
</dbReference>
<dbReference type="Pfam" id="PF13561">
    <property type="entry name" value="adh_short_C2"/>
    <property type="match status" value="1"/>
</dbReference>
<evidence type="ECO:0000313" key="3">
    <source>
        <dbReference type="Proteomes" id="UP001596028"/>
    </source>
</evidence>
<dbReference type="Proteomes" id="UP001596028">
    <property type="component" value="Unassembled WGS sequence"/>
</dbReference>
<keyword evidence="2" id="KW-0560">Oxidoreductase</keyword>
<evidence type="ECO:0000313" key="2">
    <source>
        <dbReference type="EMBL" id="MFC4599645.1"/>
    </source>
</evidence>
<dbReference type="Gene3D" id="3.40.50.720">
    <property type="entry name" value="NAD(P)-binding Rossmann-like Domain"/>
    <property type="match status" value="1"/>
</dbReference>
<comment type="similarity">
    <text evidence="1">Belongs to the short-chain dehydrogenases/reductases (SDR) family.</text>
</comment>
<evidence type="ECO:0000256" key="1">
    <source>
        <dbReference type="ARBA" id="ARBA00006484"/>
    </source>
</evidence>
<dbReference type="EMBL" id="JBHSEP010000011">
    <property type="protein sequence ID" value="MFC4599645.1"/>
    <property type="molecule type" value="Genomic_DNA"/>
</dbReference>
<comment type="caution">
    <text evidence="2">The sequence shown here is derived from an EMBL/GenBank/DDBJ whole genome shotgun (WGS) entry which is preliminary data.</text>
</comment>
<dbReference type="PRINTS" id="PR00081">
    <property type="entry name" value="GDHRDH"/>
</dbReference>
<dbReference type="InterPro" id="IPR036291">
    <property type="entry name" value="NAD(P)-bd_dom_sf"/>
</dbReference>
<organism evidence="2 3">
    <name type="scientific">Cohnella hongkongensis</name>
    <dbReference type="NCBI Taxonomy" id="178337"/>
    <lineage>
        <taxon>Bacteria</taxon>
        <taxon>Bacillati</taxon>
        <taxon>Bacillota</taxon>
        <taxon>Bacilli</taxon>
        <taxon>Bacillales</taxon>
        <taxon>Paenibacillaceae</taxon>
        <taxon>Cohnella</taxon>
    </lineage>
</organism>